<name>A0AAN6SMW8_9PEZI</name>
<feature type="region of interest" description="Disordered" evidence="3">
    <location>
        <begin position="15"/>
        <end position="37"/>
    </location>
</feature>
<evidence type="ECO:0000256" key="3">
    <source>
        <dbReference type="SAM" id="MobiDB-lite"/>
    </source>
</evidence>
<evidence type="ECO:0000256" key="1">
    <source>
        <dbReference type="ARBA" id="ARBA00022722"/>
    </source>
</evidence>
<dbReference type="EMBL" id="MU854559">
    <property type="protein sequence ID" value="KAK4033000.1"/>
    <property type="molecule type" value="Genomic_DNA"/>
</dbReference>
<evidence type="ECO:0000256" key="2">
    <source>
        <dbReference type="ARBA" id="ARBA00022801"/>
    </source>
</evidence>
<keyword evidence="5" id="KW-1185">Reference proteome</keyword>
<accession>A0AAN6SMW8</accession>
<dbReference type="AlphaFoldDB" id="A0AAN6SMW8"/>
<dbReference type="Pfam" id="PF00545">
    <property type="entry name" value="Ribonuclease"/>
    <property type="match status" value="1"/>
</dbReference>
<proteinExistence type="predicted"/>
<evidence type="ECO:0000313" key="5">
    <source>
        <dbReference type="Proteomes" id="UP001303115"/>
    </source>
</evidence>
<dbReference type="Gene3D" id="3.10.450.30">
    <property type="entry name" value="Microbial ribonucleases"/>
    <property type="match status" value="1"/>
</dbReference>
<keyword evidence="2" id="KW-0378">Hydrolase</keyword>
<organism evidence="4 5">
    <name type="scientific">Parachaetomium inaequale</name>
    <dbReference type="NCBI Taxonomy" id="2588326"/>
    <lineage>
        <taxon>Eukaryota</taxon>
        <taxon>Fungi</taxon>
        <taxon>Dikarya</taxon>
        <taxon>Ascomycota</taxon>
        <taxon>Pezizomycotina</taxon>
        <taxon>Sordariomycetes</taxon>
        <taxon>Sordariomycetidae</taxon>
        <taxon>Sordariales</taxon>
        <taxon>Chaetomiaceae</taxon>
        <taxon>Parachaetomium</taxon>
    </lineage>
</organism>
<evidence type="ECO:0000313" key="4">
    <source>
        <dbReference type="EMBL" id="KAK4033000.1"/>
    </source>
</evidence>
<dbReference type="GO" id="GO:0016787">
    <property type="term" value="F:hydrolase activity"/>
    <property type="evidence" value="ECO:0007669"/>
    <property type="project" value="UniProtKB-KW"/>
</dbReference>
<dbReference type="InterPro" id="IPR000026">
    <property type="entry name" value="N1-like"/>
</dbReference>
<sequence>MHELSTAKGDFRWSWSEADSDSDSGTATPKAVPGARTPEYDADVSEISYYSMTELSENDPHRRIAASEVRVQAIAIPNTVVRRWEGYPHRFNNYEEVPLANPHPLIEHPLTLSGAYLSGSPPGPARIVVNEHDRSTPETMYHDPTKPIPPRSRYHPFSKGEYRGRDSSLPTGLEEGFGKMGI</sequence>
<dbReference type="SUPFAM" id="SSF53933">
    <property type="entry name" value="Microbial ribonucleases"/>
    <property type="match status" value="1"/>
</dbReference>
<reference evidence="5" key="1">
    <citation type="journal article" date="2023" name="Mol. Phylogenet. Evol.">
        <title>Genome-scale phylogeny and comparative genomics of the fungal order Sordariales.</title>
        <authorList>
            <person name="Hensen N."/>
            <person name="Bonometti L."/>
            <person name="Westerberg I."/>
            <person name="Brannstrom I.O."/>
            <person name="Guillou S."/>
            <person name="Cros-Aarteil S."/>
            <person name="Calhoun S."/>
            <person name="Haridas S."/>
            <person name="Kuo A."/>
            <person name="Mondo S."/>
            <person name="Pangilinan J."/>
            <person name="Riley R."/>
            <person name="LaButti K."/>
            <person name="Andreopoulos B."/>
            <person name="Lipzen A."/>
            <person name="Chen C."/>
            <person name="Yan M."/>
            <person name="Daum C."/>
            <person name="Ng V."/>
            <person name="Clum A."/>
            <person name="Steindorff A."/>
            <person name="Ohm R.A."/>
            <person name="Martin F."/>
            <person name="Silar P."/>
            <person name="Natvig D.O."/>
            <person name="Lalanne C."/>
            <person name="Gautier V."/>
            <person name="Ament-Velasquez S.L."/>
            <person name="Kruys A."/>
            <person name="Hutchinson M.I."/>
            <person name="Powell A.J."/>
            <person name="Barry K."/>
            <person name="Miller A.N."/>
            <person name="Grigoriev I.V."/>
            <person name="Debuchy R."/>
            <person name="Gladieux P."/>
            <person name="Hiltunen Thoren M."/>
            <person name="Johannesson H."/>
        </authorList>
    </citation>
    <scope>NUCLEOTIDE SEQUENCE [LARGE SCALE GENOMIC DNA]</scope>
    <source>
        <strain evidence="5">CBS 284.82</strain>
    </source>
</reference>
<feature type="region of interest" description="Disordered" evidence="3">
    <location>
        <begin position="159"/>
        <end position="182"/>
    </location>
</feature>
<dbReference type="GO" id="GO:0003723">
    <property type="term" value="F:RNA binding"/>
    <property type="evidence" value="ECO:0007669"/>
    <property type="project" value="InterPro"/>
</dbReference>
<comment type="caution">
    <text evidence="4">The sequence shown here is derived from an EMBL/GenBank/DDBJ whole genome shotgun (WGS) entry which is preliminary data.</text>
</comment>
<dbReference type="GO" id="GO:0004521">
    <property type="term" value="F:RNA endonuclease activity"/>
    <property type="evidence" value="ECO:0007669"/>
    <property type="project" value="InterPro"/>
</dbReference>
<gene>
    <name evidence="4" type="ORF">C8A01DRAFT_20001</name>
</gene>
<dbReference type="Proteomes" id="UP001303115">
    <property type="component" value="Unassembled WGS sequence"/>
</dbReference>
<keyword evidence="1" id="KW-0540">Nuclease</keyword>
<protein>
    <submittedName>
        <fullName evidence="4">Uncharacterized protein</fullName>
    </submittedName>
</protein>
<dbReference type="InterPro" id="IPR016191">
    <property type="entry name" value="Ribonuclease/ribotoxin"/>
</dbReference>